<evidence type="ECO:0000313" key="2">
    <source>
        <dbReference type="EMBL" id="CAJ1054003.1"/>
    </source>
</evidence>
<protein>
    <submittedName>
        <fullName evidence="2">Uncharacterized protein</fullName>
    </submittedName>
</protein>
<proteinExistence type="predicted"/>
<dbReference type="AlphaFoldDB" id="A0AAV1EYZ4"/>
<name>A0AAV1EYZ4_XYRNO</name>
<gene>
    <name evidence="2" type="ORF">XNOV1_A026639</name>
</gene>
<evidence type="ECO:0000256" key="1">
    <source>
        <dbReference type="SAM" id="MobiDB-lite"/>
    </source>
</evidence>
<organism evidence="2 3">
    <name type="scientific">Xyrichtys novacula</name>
    <name type="common">Pearly razorfish</name>
    <name type="synonym">Hemipteronotus novacula</name>
    <dbReference type="NCBI Taxonomy" id="13765"/>
    <lineage>
        <taxon>Eukaryota</taxon>
        <taxon>Metazoa</taxon>
        <taxon>Chordata</taxon>
        <taxon>Craniata</taxon>
        <taxon>Vertebrata</taxon>
        <taxon>Euteleostomi</taxon>
        <taxon>Actinopterygii</taxon>
        <taxon>Neopterygii</taxon>
        <taxon>Teleostei</taxon>
        <taxon>Neoteleostei</taxon>
        <taxon>Acanthomorphata</taxon>
        <taxon>Eupercaria</taxon>
        <taxon>Labriformes</taxon>
        <taxon>Labridae</taxon>
        <taxon>Xyrichtys</taxon>
    </lineage>
</organism>
<reference evidence="2" key="1">
    <citation type="submission" date="2023-08" db="EMBL/GenBank/DDBJ databases">
        <authorList>
            <person name="Alioto T."/>
            <person name="Alioto T."/>
            <person name="Gomez Garrido J."/>
        </authorList>
    </citation>
    <scope>NUCLEOTIDE SEQUENCE</scope>
</reference>
<keyword evidence="3" id="KW-1185">Reference proteome</keyword>
<feature type="compositionally biased region" description="Basic residues" evidence="1">
    <location>
        <begin position="47"/>
        <end position="65"/>
    </location>
</feature>
<dbReference type="Proteomes" id="UP001178508">
    <property type="component" value="Chromosome 3"/>
</dbReference>
<accession>A0AAV1EYZ4</accession>
<dbReference type="EMBL" id="OY660866">
    <property type="protein sequence ID" value="CAJ1054003.1"/>
    <property type="molecule type" value="Genomic_DNA"/>
</dbReference>
<evidence type="ECO:0000313" key="3">
    <source>
        <dbReference type="Proteomes" id="UP001178508"/>
    </source>
</evidence>
<feature type="region of interest" description="Disordered" evidence="1">
    <location>
        <begin position="34"/>
        <end position="100"/>
    </location>
</feature>
<sequence>MATASAMGRPLASRPSDHRFEPWMCSRCIHRPFSDGMTTNTTTTTTRRNHQANLSHHHHHHHYRRASTVQTTMEELSTDMRTGVWTSPEPPDPTLSTWIS</sequence>